<sequence length="20" mass="2169">ENDGVFMSVGYQIGQAVQQV</sequence>
<accession>Q9R4R6</accession>
<protein>
    <submittedName>
        <fullName>HOPA porin</fullName>
    </submittedName>
</protein>
<dbReference type="AlphaFoldDB" id="Q9R4R6"/>
<reference key="1">
    <citation type="journal article" date="1995" name="Infect. Immun.">
        <title>Isolation and characterization of a family of porin proteins from Helicobacter pylori.</title>
        <authorList>
            <person name="Exner M.M."/>
            <person name="Doig P."/>
            <person name="Trust T.J."/>
            <person name="Hancock R.E."/>
        </authorList>
    </citation>
    <scope>PROTEIN SEQUENCE</scope>
</reference>
<organism>
    <name type="scientific">Helicobacter pylori</name>
    <name type="common">Campylobacter pylori</name>
    <dbReference type="NCBI Taxonomy" id="210"/>
    <lineage>
        <taxon>Bacteria</taxon>
        <taxon>Pseudomonadati</taxon>
        <taxon>Campylobacterota</taxon>
        <taxon>Epsilonproteobacteria</taxon>
        <taxon>Campylobacterales</taxon>
        <taxon>Helicobacteraceae</taxon>
        <taxon>Helicobacter</taxon>
    </lineage>
</organism>
<keyword id="KW-0903">Direct protein sequencing</keyword>
<proteinExistence type="evidence at protein level"/>
<name>Q9R4R6_HELPX</name>